<dbReference type="PANTHER" id="PTHR11492">
    <property type="entry name" value="NUCLEAR FACTOR I"/>
    <property type="match status" value="1"/>
</dbReference>
<dbReference type="WBParaSite" id="maker-uti_cns_0010977-snap-gene-0.3-mRNA-1">
    <property type="protein sequence ID" value="maker-uti_cns_0010977-snap-gene-0.3-mRNA-1"/>
    <property type="gene ID" value="maker-uti_cns_0010977-snap-gene-0.3"/>
</dbReference>
<accession>A0A1I8IAJ1</accession>
<feature type="domain" description="CTF/NF-I" evidence="2">
    <location>
        <begin position="51"/>
        <end position="201"/>
    </location>
</feature>
<sequence length="201" mass="22255">MGAQSPQPLDSVAYGGAQHHQAAAAASSSGSAGGSQQQQQSLASQQRGSRQSRRFGENIVILLCMNRVRRMGGRWYRAVSHIRTGKKKKEKKRIFKPSDYARLREASDAAMVMSDTELADIVASLLKKIFKEIQEEHREAFVRVWLDSGDDSRCVLTLPDGKGKMKRIDGLRGSDKVWRLDTLVAILFHGVPMDSTDTGLL</sequence>
<organism evidence="3 4">
    <name type="scientific">Macrostomum lignano</name>
    <dbReference type="NCBI Taxonomy" id="282301"/>
    <lineage>
        <taxon>Eukaryota</taxon>
        <taxon>Metazoa</taxon>
        <taxon>Spiralia</taxon>
        <taxon>Lophotrochozoa</taxon>
        <taxon>Platyhelminthes</taxon>
        <taxon>Rhabditophora</taxon>
        <taxon>Macrostomorpha</taxon>
        <taxon>Macrostomida</taxon>
        <taxon>Macrostomidae</taxon>
        <taxon>Macrostomum</taxon>
    </lineage>
</organism>
<dbReference type="GO" id="GO:0005634">
    <property type="term" value="C:nucleus"/>
    <property type="evidence" value="ECO:0007669"/>
    <property type="project" value="InterPro"/>
</dbReference>
<dbReference type="GO" id="GO:0000981">
    <property type="term" value="F:DNA-binding transcription factor activity, RNA polymerase II-specific"/>
    <property type="evidence" value="ECO:0007669"/>
    <property type="project" value="TreeGrafter"/>
</dbReference>
<name>A0A1I8IAJ1_9PLAT</name>
<evidence type="ECO:0000256" key="1">
    <source>
        <dbReference type="SAM" id="MobiDB-lite"/>
    </source>
</evidence>
<dbReference type="PROSITE" id="PS51080">
    <property type="entry name" value="CTF_NFI_2"/>
    <property type="match status" value="1"/>
</dbReference>
<evidence type="ECO:0000313" key="5">
    <source>
        <dbReference type="WBParaSite" id="maker-uti_cns_0011845-snap-gene-0.3-mRNA-1"/>
    </source>
</evidence>
<evidence type="ECO:0000313" key="4">
    <source>
        <dbReference type="WBParaSite" id="maker-uti_cns_0010977-snap-gene-0.3-mRNA-1"/>
    </source>
</evidence>
<dbReference type="GO" id="GO:0000978">
    <property type="term" value="F:RNA polymerase II cis-regulatory region sequence-specific DNA binding"/>
    <property type="evidence" value="ECO:0007669"/>
    <property type="project" value="TreeGrafter"/>
</dbReference>
<keyword evidence="3" id="KW-1185">Reference proteome</keyword>
<dbReference type="Proteomes" id="UP000095280">
    <property type="component" value="Unplaced"/>
</dbReference>
<evidence type="ECO:0000313" key="3">
    <source>
        <dbReference type="Proteomes" id="UP000095280"/>
    </source>
</evidence>
<dbReference type="PANTHER" id="PTHR11492:SF8">
    <property type="entry name" value="NUCLEAR FACTOR I, ISOFORM B"/>
    <property type="match status" value="1"/>
</dbReference>
<evidence type="ECO:0000259" key="2">
    <source>
        <dbReference type="PROSITE" id="PS51080"/>
    </source>
</evidence>
<dbReference type="InterPro" id="IPR020604">
    <property type="entry name" value="CTF/NFI_DNA-bd-dom"/>
</dbReference>
<feature type="region of interest" description="Disordered" evidence="1">
    <location>
        <begin position="1"/>
        <end position="50"/>
    </location>
</feature>
<protein>
    <submittedName>
        <fullName evidence="4 5">CTF/NF-I domain-containing protein</fullName>
    </submittedName>
</protein>
<reference evidence="4 5" key="1">
    <citation type="submission" date="2016-11" db="UniProtKB">
        <authorList>
            <consortium name="WormBaseParasite"/>
        </authorList>
    </citation>
    <scope>IDENTIFICATION</scope>
</reference>
<proteinExistence type="predicted"/>
<feature type="compositionally biased region" description="Low complexity" evidence="1">
    <location>
        <begin position="15"/>
        <end position="49"/>
    </location>
</feature>
<dbReference type="AlphaFoldDB" id="A0A1I8IAJ1"/>
<dbReference type="WBParaSite" id="maker-uti_cns_0011845-snap-gene-0.3-mRNA-1">
    <property type="protein sequence ID" value="maker-uti_cns_0011845-snap-gene-0.3-mRNA-1"/>
    <property type="gene ID" value="maker-uti_cns_0011845-snap-gene-0.3"/>
</dbReference>
<dbReference type="InterPro" id="IPR000647">
    <property type="entry name" value="CTF/NFI"/>
</dbReference>